<keyword evidence="3" id="KW-1185">Reference proteome</keyword>
<evidence type="ECO:0000256" key="1">
    <source>
        <dbReference type="SAM" id="Coils"/>
    </source>
</evidence>
<gene>
    <name evidence="2" type="ORF">HZH68_010105</name>
</gene>
<dbReference type="Proteomes" id="UP000617340">
    <property type="component" value="Unassembled WGS sequence"/>
</dbReference>
<keyword evidence="1" id="KW-0175">Coiled coil</keyword>
<feature type="coiled-coil region" evidence="1">
    <location>
        <begin position="23"/>
        <end position="80"/>
    </location>
</feature>
<accession>A0A834JXP3</accession>
<sequence length="82" mass="9804">MTVGRERSGEWIGVCGGHSYVCINMIRREKEEEEEVKLEVEVEVEAGRHGIFFLSRVTSFKMWKEEEEQQQREEQEQEKEIK</sequence>
<name>A0A834JXP3_VESGE</name>
<reference evidence="2" key="1">
    <citation type="journal article" date="2020" name="G3 (Bethesda)">
        <title>High-Quality Assemblies for Three Invasive Social Wasps from the &lt;i&gt;Vespula&lt;/i&gt; Genus.</title>
        <authorList>
            <person name="Harrop T.W.R."/>
            <person name="Guhlin J."/>
            <person name="McLaughlin G.M."/>
            <person name="Permina E."/>
            <person name="Stockwell P."/>
            <person name="Gilligan J."/>
            <person name="Le Lec M.F."/>
            <person name="Gruber M.A.M."/>
            <person name="Quinn O."/>
            <person name="Lovegrove M."/>
            <person name="Duncan E.J."/>
            <person name="Remnant E.J."/>
            <person name="Van Eeckhoven J."/>
            <person name="Graham B."/>
            <person name="Knapp R.A."/>
            <person name="Langford K.W."/>
            <person name="Kronenberg Z."/>
            <person name="Press M.O."/>
            <person name="Eacker S.M."/>
            <person name="Wilson-Rankin E.E."/>
            <person name="Purcell J."/>
            <person name="Lester P.J."/>
            <person name="Dearden P.K."/>
        </authorList>
    </citation>
    <scope>NUCLEOTIDE SEQUENCE</scope>
    <source>
        <strain evidence="2">Linc-1</strain>
    </source>
</reference>
<dbReference type="EMBL" id="JACSDZ010000009">
    <property type="protein sequence ID" value="KAF7396055.1"/>
    <property type="molecule type" value="Genomic_DNA"/>
</dbReference>
<protein>
    <submittedName>
        <fullName evidence="2">Uncharacterized protein</fullName>
    </submittedName>
</protein>
<proteinExistence type="predicted"/>
<evidence type="ECO:0000313" key="2">
    <source>
        <dbReference type="EMBL" id="KAF7396055.1"/>
    </source>
</evidence>
<comment type="caution">
    <text evidence="2">The sequence shown here is derived from an EMBL/GenBank/DDBJ whole genome shotgun (WGS) entry which is preliminary data.</text>
</comment>
<dbReference type="AlphaFoldDB" id="A0A834JXP3"/>
<evidence type="ECO:0000313" key="3">
    <source>
        <dbReference type="Proteomes" id="UP000617340"/>
    </source>
</evidence>
<organism evidence="2 3">
    <name type="scientific">Vespula germanica</name>
    <name type="common">German yellow jacket</name>
    <name type="synonym">Paravespula germanica</name>
    <dbReference type="NCBI Taxonomy" id="30212"/>
    <lineage>
        <taxon>Eukaryota</taxon>
        <taxon>Metazoa</taxon>
        <taxon>Ecdysozoa</taxon>
        <taxon>Arthropoda</taxon>
        <taxon>Hexapoda</taxon>
        <taxon>Insecta</taxon>
        <taxon>Pterygota</taxon>
        <taxon>Neoptera</taxon>
        <taxon>Endopterygota</taxon>
        <taxon>Hymenoptera</taxon>
        <taxon>Apocrita</taxon>
        <taxon>Aculeata</taxon>
        <taxon>Vespoidea</taxon>
        <taxon>Vespidae</taxon>
        <taxon>Vespinae</taxon>
        <taxon>Vespula</taxon>
    </lineage>
</organism>